<dbReference type="PANTHER" id="PTHR22957:SF26">
    <property type="entry name" value="LD44506P"/>
    <property type="match status" value="1"/>
</dbReference>
<dbReference type="RefSeq" id="XP_052903796.1">
    <property type="nucleotide sequence ID" value="XM_053049625.1"/>
</dbReference>
<reference evidence="2 3" key="1">
    <citation type="journal article" date="2014" name="Genome Announc.">
        <title>Genome Sequence of the Microsporidian Species Nematocida sp1 Strain ERTm6 (ATCC PRA-372).</title>
        <authorList>
            <person name="Bakowski M.A."/>
            <person name="Priest M."/>
            <person name="Young S."/>
            <person name="Cuomo C.A."/>
            <person name="Troemel E.R."/>
        </authorList>
    </citation>
    <scope>NUCLEOTIDE SEQUENCE [LARGE SCALE GENOMIC DNA]</scope>
    <source>
        <strain evidence="2 3">ERTm6</strain>
    </source>
</reference>
<dbReference type="InterPro" id="IPR000195">
    <property type="entry name" value="Rab-GAP-TBC_dom"/>
</dbReference>
<proteinExistence type="predicted"/>
<evidence type="ECO:0000313" key="2">
    <source>
        <dbReference type="EMBL" id="KFG25241.1"/>
    </source>
</evidence>
<dbReference type="InterPro" id="IPR035969">
    <property type="entry name" value="Rab-GAP_TBC_sf"/>
</dbReference>
<protein>
    <recommendedName>
        <fullName evidence="1">Rab-GAP TBC domain-containing protein</fullName>
    </recommendedName>
</protein>
<evidence type="ECO:0000313" key="3">
    <source>
        <dbReference type="Proteomes" id="UP000054524"/>
    </source>
</evidence>
<sequence>MHSHYDKNTMDIYIHSICKNKMNNIMKQTPMENVQELRDAAWFGLEKQKRSTGWLILLDIISPSMSALGVGIENKCRAYESLNKQGTHINSPEILLSPLTHDKVHKQISKDVLRIECEVKGVDTSKSYIRAMAIFSKRYPVISYVQGMCDIFKLFMDVHSISHDTHVAEALSYFCFEKIVSKYLDYFSSRQVGIERSIEEIEELLQKNRPKLFLHLQKSSVEVKYFAYNWMSTFLIREFLHHKEVFDAHFSLGPAEFIRFNVSFATALVIYLQETLMSSDFEGILYTLQRINEIEWSTMEIQRVLSVSYIIYSGGSLYEDLNKINKPQ</sequence>
<dbReference type="HOGENOM" id="CLU_847568_0_0_1"/>
<dbReference type="SMART" id="SM00164">
    <property type="entry name" value="TBC"/>
    <property type="match status" value="1"/>
</dbReference>
<keyword evidence="3" id="KW-1185">Reference proteome</keyword>
<feature type="domain" description="Rab-GAP TBC" evidence="1">
    <location>
        <begin position="44"/>
        <end position="260"/>
    </location>
</feature>
<dbReference type="Gene3D" id="1.10.8.270">
    <property type="entry name" value="putative rabgap domain of human tbc1 domain family member 14 like domains"/>
    <property type="match status" value="1"/>
</dbReference>
<accession>A0A086IZC3</accession>
<dbReference type="PANTHER" id="PTHR22957">
    <property type="entry name" value="TBC1 DOMAIN FAMILY MEMBER GTPASE-ACTIVATING PROTEIN"/>
    <property type="match status" value="1"/>
</dbReference>
<comment type="caution">
    <text evidence="2">The sequence shown here is derived from an EMBL/GenBank/DDBJ whole genome shotgun (WGS) entry which is preliminary data.</text>
</comment>
<dbReference type="GO" id="GO:0005096">
    <property type="term" value="F:GTPase activator activity"/>
    <property type="evidence" value="ECO:0007669"/>
    <property type="project" value="TreeGrafter"/>
</dbReference>
<dbReference type="Gene3D" id="1.10.472.80">
    <property type="entry name" value="Ypt/Rab-GAP domain of gyp1p, domain 3"/>
    <property type="match status" value="1"/>
</dbReference>
<dbReference type="SUPFAM" id="SSF47923">
    <property type="entry name" value="Ypt/Rab-GAP domain of gyp1p"/>
    <property type="match status" value="2"/>
</dbReference>
<dbReference type="Proteomes" id="UP000054524">
    <property type="component" value="Unassembled WGS sequence"/>
</dbReference>
<gene>
    <name evidence="2" type="ORF">NESG_02011</name>
</gene>
<dbReference type="EMBL" id="AKIJ01000005">
    <property type="protein sequence ID" value="KFG25241.1"/>
    <property type="molecule type" value="Genomic_DNA"/>
</dbReference>
<dbReference type="PROSITE" id="PS50086">
    <property type="entry name" value="TBC_RABGAP"/>
    <property type="match status" value="1"/>
</dbReference>
<dbReference type="Pfam" id="PF00566">
    <property type="entry name" value="RabGAP-TBC"/>
    <property type="match status" value="1"/>
</dbReference>
<organism evidence="2 3">
    <name type="scientific">Nematocida ausubeli (strain ATCC PRA-371 / ERTm2)</name>
    <name type="common">Nematode killer fungus</name>
    <dbReference type="NCBI Taxonomy" id="1913371"/>
    <lineage>
        <taxon>Eukaryota</taxon>
        <taxon>Fungi</taxon>
        <taxon>Fungi incertae sedis</taxon>
        <taxon>Microsporidia</taxon>
        <taxon>Nematocida</taxon>
    </lineage>
</organism>
<name>A0A086IZC3_NEMA1</name>
<dbReference type="AlphaFoldDB" id="A0A086IZC3"/>
<evidence type="ECO:0000259" key="1">
    <source>
        <dbReference type="PROSITE" id="PS50086"/>
    </source>
</evidence>
<dbReference type="GeneID" id="77676984"/>